<evidence type="ECO:0000313" key="1">
    <source>
        <dbReference type="EMBL" id="HHQ81054.1"/>
    </source>
</evidence>
<protein>
    <submittedName>
        <fullName evidence="1">Uncharacterized protein</fullName>
    </submittedName>
</protein>
<accession>A0A7J3ZM04</accession>
<dbReference type="AlphaFoldDB" id="A0A7J3ZM04"/>
<organism evidence="1">
    <name type="scientific">Fervidicoccus fontis</name>
    <dbReference type="NCBI Taxonomy" id="683846"/>
    <lineage>
        <taxon>Archaea</taxon>
        <taxon>Thermoproteota</taxon>
        <taxon>Thermoprotei</taxon>
        <taxon>Fervidicoccales</taxon>
        <taxon>Fervidicoccaceae</taxon>
        <taxon>Fervidicoccus</taxon>
    </lineage>
</organism>
<name>A0A7J3ZM04_9CREN</name>
<dbReference type="EMBL" id="DRZC01000083">
    <property type="protein sequence ID" value="HHQ81054.1"/>
    <property type="molecule type" value="Genomic_DNA"/>
</dbReference>
<reference evidence="1" key="1">
    <citation type="journal article" date="2020" name="mSystems">
        <title>Genome- and Community-Level Interaction Insights into Carbon Utilization and Element Cycling Functions of Hydrothermarchaeota in Hydrothermal Sediment.</title>
        <authorList>
            <person name="Zhou Z."/>
            <person name="Liu Y."/>
            <person name="Xu W."/>
            <person name="Pan J."/>
            <person name="Luo Z.H."/>
            <person name="Li M."/>
        </authorList>
    </citation>
    <scope>NUCLEOTIDE SEQUENCE [LARGE SCALE GENOMIC DNA]</scope>
    <source>
        <strain evidence="1">SpSt-1116</strain>
    </source>
</reference>
<gene>
    <name evidence="1" type="ORF">ENM78_06375</name>
</gene>
<sequence length="103" mass="11720">MYEWYKSFAVKALKYKLGMGVAEEELKQALPPSLQTHAIEIADAIFNEIVLVEGKSCTCLLCARPNLTVRGLYLHLVRVHMEELQRILSVEVESIIARYKKGI</sequence>
<proteinExistence type="predicted"/>
<comment type="caution">
    <text evidence="1">The sequence shown here is derived from an EMBL/GenBank/DDBJ whole genome shotgun (WGS) entry which is preliminary data.</text>
</comment>